<evidence type="ECO:0000256" key="6">
    <source>
        <dbReference type="ARBA" id="ARBA00023136"/>
    </source>
</evidence>
<dbReference type="Pfam" id="PF07690">
    <property type="entry name" value="MFS_1"/>
    <property type="match status" value="1"/>
</dbReference>
<feature type="transmembrane region" description="Helical" evidence="7">
    <location>
        <begin position="382"/>
        <end position="403"/>
    </location>
</feature>
<feature type="transmembrane region" description="Helical" evidence="7">
    <location>
        <begin position="97"/>
        <end position="114"/>
    </location>
</feature>
<evidence type="ECO:0000313" key="9">
    <source>
        <dbReference type="Proteomes" id="UP000242864"/>
    </source>
</evidence>
<dbReference type="InterPro" id="IPR011701">
    <property type="entry name" value="MFS"/>
</dbReference>
<feature type="transmembrane region" description="Helical" evidence="7">
    <location>
        <begin position="293"/>
        <end position="311"/>
    </location>
</feature>
<keyword evidence="2" id="KW-0813">Transport</keyword>
<evidence type="ECO:0000256" key="3">
    <source>
        <dbReference type="ARBA" id="ARBA00022475"/>
    </source>
</evidence>
<evidence type="ECO:0000313" key="8">
    <source>
        <dbReference type="EMBL" id="ARJ50621.1"/>
    </source>
</evidence>
<accession>A0AAC9RRZ1</accession>
<keyword evidence="6 7" id="KW-0472">Membrane</keyword>
<comment type="subcellular location">
    <subcellularLocation>
        <location evidence="1">Cell membrane</location>
        <topology evidence="1">Multi-pass membrane protein</topology>
    </subcellularLocation>
</comment>
<dbReference type="EMBL" id="CP020773">
    <property type="protein sequence ID" value="ARJ50621.1"/>
    <property type="molecule type" value="Genomic_DNA"/>
</dbReference>
<feature type="transmembrane region" description="Helical" evidence="7">
    <location>
        <begin position="171"/>
        <end position="190"/>
    </location>
</feature>
<reference evidence="8 9" key="1">
    <citation type="submission" date="2017-04" db="EMBL/GenBank/DDBJ databases">
        <authorList>
            <person name="Veseli I.A."/>
            <person name="Tang C."/>
            <person name="Pombert J.-F."/>
        </authorList>
    </citation>
    <scope>NUCLEOTIDE SEQUENCE [LARGE SCALE GENOMIC DNA]</scope>
    <source>
        <strain evidence="8 9">ATCC 700373</strain>
    </source>
</reference>
<dbReference type="InterPro" id="IPR036259">
    <property type="entry name" value="MFS_trans_sf"/>
</dbReference>
<feature type="transmembrane region" description="Helical" evidence="7">
    <location>
        <begin position="42"/>
        <end position="62"/>
    </location>
</feature>
<proteinExistence type="predicted"/>
<sequence length="408" mass="46289">MTLPLNVKLRLLMLFVQNATVNSVFPFMALLLTHYIGGARAGIILIIGIIVKFIASLFGGYFSDNLAVKKYTIAILTGFSALLFLSMGRMVYHLEQVHASTLILMFFIVFYLFNELVTALAKPMYNALALDHIHEPHRQQYARAKYWVSNTSTALGMLIGGLFYSTYKVHLFVLIFICLSLNVFILIFLVKETPRYTTQQGVPHLTRILQRYQSAYRNRPFVLLLISGVLILSAEFSLSSYVAVRLQHQFQQVTLFHFPIDGVRMFSMLLLINTVTIICLSFVILHLFRHFKVFTILNIGFFFFATGYTIVMSSNHLFVLVPFMFIATIGEILFTPTVEAEKIRFIPPETRGAHSALDSWVLIGAELLSRIFLIIGTVLTPFLMSGLVCMTITGGFILLLSTVRRYQT</sequence>
<dbReference type="Gene3D" id="1.20.1250.20">
    <property type="entry name" value="MFS general substrate transporter like domains"/>
    <property type="match status" value="1"/>
</dbReference>
<feature type="transmembrane region" description="Helical" evidence="7">
    <location>
        <begin position="264"/>
        <end position="288"/>
    </location>
</feature>
<keyword evidence="4 7" id="KW-0812">Transmembrane</keyword>
<dbReference type="AlphaFoldDB" id="A0AAC9RRZ1"/>
<evidence type="ECO:0000256" key="7">
    <source>
        <dbReference type="SAM" id="Phobius"/>
    </source>
</evidence>
<dbReference type="InterPro" id="IPR050171">
    <property type="entry name" value="MFS_Transporters"/>
</dbReference>
<evidence type="ECO:0000256" key="1">
    <source>
        <dbReference type="ARBA" id="ARBA00004651"/>
    </source>
</evidence>
<feature type="transmembrane region" description="Helical" evidence="7">
    <location>
        <begin position="146"/>
        <end position="165"/>
    </location>
</feature>
<keyword evidence="3" id="KW-1003">Cell membrane</keyword>
<keyword evidence="5 7" id="KW-1133">Transmembrane helix</keyword>
<protein>
    <submittedName>
        <fullName evidence="8">MFS transporter</fullName>
    </submittedName>
</protein>
<dbReference type="PANTHER" id="PTHR23517:SF3">
    <property type="entry name" value="INTEGRAL MEMBRANE TRANSPORT PROTEIN"/>
    <property type="match status" value="1"/>
</dbReference>
<feature type="transmembrane region" description="Helical" evidence="7">
    <location>
        <begin position="221"/>
        <end position="244"/>
    </location>
</feature>
<dbReference type="Proteomes" id="UP000242864">
    <property type="component" value="Chromosome"/>
</dbReference>
<dbReference type="PANTHER" id="PTHR23517">
    <property type="entry name" value="RESISTANCE PROTEIN MDTM, PUTATIVE-RELATED-RELATED"/>
    <property type="match status" value="1"/>
</dbReference>
<organism evidence="8 9">
    <name type="scientific">Staphylococcus lutrae</name>
    <dbReference type="NCBI Taxonomy" id="155085"/>
    <lineage>
        <taxon>Bacteria</taxon>
        <taxon>Bacillati</taxon>
        <taxon>Bacillota</taxon>
        <taxon>Bacilli</taxon>
        <taxon>Bacillales</taxon>
        <taxon>Staphylococcaceae</taxon>
        <taxon>Staphylococcus</taxon>
    </lineage>
</organism>
<feature type="transmembrane region" description="Helical" evidence="7">
    <location>
        <begin position="71"/>
        <end position="91"/>
    </location>
</feature>
<evidence type="ECO:0000256" key="2">
    <source>
        <dbReference type="ARBA" id="ARBA00022448"/>
    </source>
</evidence>
<dbReference type="SUPFAM" id="SSF103473">
    <property type="entry name" value="MFS general substrate transporter"/>
    <property type="match status" value="1"/>
</dbReference>
<keyword evidence="9" id="KW-1185">Reference proteome</keyword>
<feature type="transmembrane region" description="Helical" evidence="7">
    <location>
        <begin position="356"/>
        <end position="376"/>
    </location>
</feature>
<gene>
    <name evidence="8" type="ORF">B5P37_04455</name>
</gene>
<feature type="transmembrane region" description="Helical" evidence="7">
    <location>
        <begin position="12"/>
        <end position="36"/>
    </location>
</feature>
<dbReference type="GO" id="GO:0005886">
    <property type="term" value="C:plasma membrane"/>
    <property type="evidence" value="ECO:0007669"/>
    <property type="project" value="UniProtKB-SubCell"/>
</dbReference>
<evidence type="ECO:0000256" key="4">
    <source>
        <dbReference type="ARBA" id="ARBA00022692"/>
    </source>
</evidence>
<dbReference type="GO" id="GO:0022857">
    <property type="term" value="F:transmembrane transporter activity"/>
    <property type="evidence" value="ECO:0007669"/>
    <property type="project" value="InterPro"/>
</dbReference>
<name>A0AAC9RRZ1_9STAP</name>
<feature type="transmembrane region" description="Helical" evidence="7">
    <location>
        <begin position="317"/>
        <end position="335"/>
    </location>
</feature>
<evidence type="ECO:0000256" key="5">
    <source>
        <dbReference type="ARBA" id="ARBA00022989"/>
    </source>
</evidence>
<dbReference type="KEGG" id="slz:B5P37_04455"/>
<dbReference type="RefSeq" id="WP_085237099.1">
    <property type="nucleotide sequence ID" value="NZ_PPRH01000019.1"/>
</dbReference>